<accession>A0AAW2WTF5</accession>
<comment type="caution">
    <text evidence="1">The sequence shown here is derived from an EMBL/GenBank/DDBJ whole genome shotgun (WGS) entry which is preliminary data.</text>
</comment>
<name>A0AAW2WTF5_9LAMI</name>
<dbReference type="EMBL" id="JACGWN010000007">
    <property type="protein sequence ID" value="KAL0444239.1"/>
    <property type="molecule type" value="Genomic_DNA"/>
</dbReference>
<gene>
    <name evidence="1" type="ORF">Slati_2146600</name>
</gene>
<proteinExistence type="predicted"/>
<evidence type="ECO:0000313" key="1">
    <source>
        <dbReference type="EMBL" id="KAL0444239.1"/>
    </source>
</evidence>
<protein>
    <submittedName>
        <fullName evidence="1">Uncharacterized protein</fullName>
    </submittedName>
</protein>
<reference evidence="1" key="1">
    <citation type="submission" date="2020-06" db="EMBL/GenBank/DDBJ databases">
        <authorList>
            <person name="Li T."/>
            <person name="Hu X."/>
            <person name="Zhang T."/>
            <person name="Song X."/>
            <person name="Zhang H."/>
            <person name="Dai N."/>
            <person name="Sheng W."/>
            <person name="Hou X."/>
            <person name="Wei L."/>
        </authorList>
    </citation>
    <scope>NUCLEOTIDE SEQUENCE</scope>
    <source>
        <strain evidence="1">KEN1</strain>
        <tissue evidence="1">Leaf</tissue>
    </source>
</reference>
<dbReference type="AlphaFoldDB" id="A0AAW2WTF5"/>
<organism evidence="1">
    <name type="scientific">Sesamum latifolium</name>
    <dbReference type="NCBI Taxonomy" id="2727402"/>
    <lineage>
        <taxon>Eukaryota</taxon>
        <taxon>Viridiplantae</taxon>
        <taxon>Streptophyta</taxon>
        <taxon>Embryophyta</taxon>
        <taxon>Tracheophyta</taxon>
        <taxon>Spermatophyta</taxon>
        <taxon>Magnoliopsida</taxon>
        <taxon>eudicotyledons</taxon>
        <taxon>Gunneridae</taxon>
        <taxon>Pentapetalae</taxon>
        <taxon>asterids</taxon>
        <taxon>lamiids</taxon>
        <taxon>Lamiales</taxon>
        <taxon>Pedaliaceae</taxon>
        <taxon>Sesamum</taxon>
    </lineage>
</organism>
<sequence>MGGLMTYHHTGLTMGPLTISWIQEATAKMKSLGGHLCSLIMLQIVTLKVSQMLIPSCIVNHRLCSKLHLQILCNHPVDLQALQPRTIPIERMTMIHPAPSNGSSTYAAMGCCFFHDSRLKSTTH</sequence>
<reference evidence="1" key="2">
    <citation type="journal article" date="2024" name="Plant">
        <title>Genomic evolution and insights into agronomic trait innovations of Sesamum species.</title>
        <authorList>
            <person name="Miao H."/>
            <person name="Wang L."/>
            <person name="Qu L."/>
            <person name="Liu H."/>
            <person name="Sun Y."/>
            <person name="Le M."/>
            <person name="Wang Q."/>
            <person name="Wei S."/>
            <person name="Zheng Y."/>
            <person name="Lin W."/>
            <person name="Duan Y."/>
            <person name="Cao H."/>
            <person name="Xiong S."/>
            <person name="Wang X."/>
            <person name="Wei L."/>
            <person name="Li C."/>
            <person name="Ma Q."/>
            <person name="Ju M."/>
            <person name="Zhao R."/>
            <person name="Li G."/>
            <person name="Mu C."/>
            <person name="Tian Q."/>
            <person name="Mei H."/>
            <person name="Zhang T."/>
            <person name="Gao T."/>
            <person name="Zhang H."/>
        </authorList>
    </citation>
    <scope>NUCLEOTIDE SEQUENCE</scope>
    <source>
        <strain evidence="1">KEN1</strain>
    </source>
</reference>